<evidence type="ECO:0000256" key="2">
    <source>
        <dbReference type="ARBA" id="ARBA00022801"/>
    </source>
</evidence>
<dbReference type="InterPro" id="IPR050430">
    <property type="entry name" value="Peptidase_S1"/>
</dbReference>
<dbReference type="Gene3D" id="2.40.10.10">
    <property type="entry name" value="Trypsin-like serine proteases"/>
    <property type="match status" value="1"/>
</dbReference>
<dbReference type="PANTHER" id="PTHR24276">
    <property type="entry name" value="POLYSERASE-RELATED"/>
    <property type="match status" value="1"/>
</dbReference>
<reference evidence="6 7" key="1">
    <citation type="journal article" date="2019" name="Commun. Biol.">
        <title>The bagworm genome reveals a unique fibroin gene that provides high tensile strength.</title>
        <authorList>
            <person name="Kono N."/>
            <person name="Nakamura H."/>
            <person name="Ohtoshi R."/>
            <person name="Tomita M."/>
            <person name="Numata K."/>
            <person name="Arakawa K."/>
        </authorList>
    </citation>
    <scope>NUCLEOTIDE SEQUENCE [LARGE SCALE GENOMIC DNA]</scope>
</reference>
<keyword evidence="4" id="KW-1015">Disulfide bond</keyword>
<keyword evidence="2" id="KW-0378">Hydrolase</keyword>
<keyword evidence="1" id="KW-0645">Protease</keyword>
<sequence>MFDDRYPQSAYPGRQTEQATEDFFSLEISSVNIRLQKGKGPRAKVPGPVVGGTTYSIGVCLEGSARASAPRPKNSCYPDTNQDSAPKENYVGVVGGEPVPIEEFPYQVAIKVENQYHCTGTIIHEQRLSSYTVVVGTADIEEGGKVYYIERFINHHKNDYMGDYDLGIIKLKDRLETSDKVAIAKLSTVKKGFKKGTVFNITGWGATKVNKKTNTLLLVYFFVTFLGIEQECESTERPTLCSWTLPIQSHQRYADVLSRNRIFHGEGSGLMEAGV</sequence>
<evidence type="ECO:0000313" key="6">
    <source>
        <dbReference type="EMBL" id="GBP90545.1"/>
    </source>
</evidence>
<evidence type="ECO:0000256" key="3">
    <source>
        <dbReference type="ARBA" id="ARBA00022825"/>
    </source>
</evidence>
<dbReference type="PANTHER" id="PTHR24276:SF98">
    <property type="entry name" value="FI18310P1-RELATED"/>
    <property type="match status" value="1"/>
</dbReference>
<dbReference type="InterPro" id="IPR043504">
    <property type="entry name" value="Peptidase_S1_PA_chymotrypsin"/>
</dbReference>
<accession>A0A4C1ZV54</accession>
<dbReference type="AlphaFoldDB" id="A0A4C1ZV54"/>
<dbReference type="Proteomes" id="UP000299102">
    <property type="component" value="Unassembled WGS sequence"/>
</dbReference>
<evidence type="ECO:0000256" key="1">
    <source>
        <dbReference type="ARBA" id="ARBA00022670"/>
    </source>
</evidence>
<dbReference type="SUPFAM" id="SSF50494">
    <property type="entry name" value="Trypsin-like serine proteases"/>
    <property type="match status" value="1"/>
</dbReference>
<dbReference type="OrthoDB" id="10051896at2759"/>
<dbReference type="GO" id="GO:0004252">
    <property type="term" value="F:serine-type endopeptidase activity"/>
    <property type="evidence" value="ECO:0007669"/>
    <property type="project" value="InterPro"/>
</dbReference>
<dbReference type="InterPro" id="IPR009003">
    <property type="entry name" value="Peptidase_S1_PA"/>
</dbReference>
<keyword evidence="3" id="KW-0720">Serine protease</keyword>
<organism evidence="6 7">
    <name type="scientific">Eumeta variegata</name>
    <name type="common">Bagworm moth</name>
    <name type="synonym">Eumeta japonica</name>
    <dbReference type="NCBI Taxonomy" id="151549"/>
    <lineage>
        <taxon>Eukaryota</taxon>
        <taxon>Metazoa</taxon>
        <taxon>Ecdysozoa</taxon>
        <taxon>Arthropoda</taxon>
        <taxon>Hexapoda</taxon>
        <taxon>Insecta</taxon>
        <taxon>Pterygota</taxon>
        <taxon>Neoptera</taxon>
        <taxon>Endopterygota</taxon>
        <taxon>Lepidoptera</taxon>
        <taxon>Glossata</taxon>
        <taxon>Ditrysia</taxon>
        <taxon>Tineoidea</taxon>
        <taxon>Psychidae</taxon>
        <taxon>Oiketicinae</taxon>
        <taxon>Eumeta</taxon>
    </lineage>
</organism>
<feature type="domain" description="Peptidase S1" evidence="5">
    <location>
        <begin position="93"/>
        <end position="275"/>
    </location>
</feature>
<dbReference type="PROSITE" id="PS50240">
    <property type="entry name" value="TRYPSIN_DOM"/>
    <property type="match status" value="1"/>
</dbReference>
<evidence type="ECO:0000256" key="4">
    <source>
        <dbReference type="ARBA" id="ARBA00023157"/>
    </source>
</evidence>
<dbReference type="Pfam" id="PF00089">
    <property type="entry name" value="Trypsin"/>
    <property type="match status" value="1"/>
</dbReference>
<gene>
    <name evidence="6" type="primary">TRYP1</name>
    <name evidence="6" type="ORF">EVAR_64665_1</name>
</gene>
<proteinExistence type="predicted"/>
<protein>
    <submittedName>
        <fullName evidence="6">Trypsin-1</fullName>
    </submittedName>
</protein>
<keyword evidence="7" id="KW-1185">Reference proteome</keyword>
<dbReference type="SMART" id="SM00020">
    <property type="entry name" value="Tryp_SPc"/>
    <property type="match status" value="1"/>
</dbReference>
<evidence type="ECO:0000259" key="5">
    <source>
        <dbReference type="PROSITE" id="PS50240"/>
    </source>
</evidence>
<name>A0A4C1ZV54_EUMVA</name>
<dbReference type="EMBL" id="BGZK01002090">
    <property type="protein sequence ID" value="GBP90545.1"/>
    <property type="molecule type" value="Genomic_DNA"/>
</dbReference>
<comment type="caution">
    <text evidence="6">The sequence shown here is derived from an EMBL/GenBank/DDBJ whole genome shotgun (WGS) entry which is preliminary data.</text>
</comment>
<dbReference type="GO" id="GO:0006508">
    <property type="term" value="P:proteolysis"/>
    <property type="evidence" value="ECO:0007669"/>
    <property type="project" value="UniProtKB-KW"/>
</dbReference>
<dbReference type="InterPro" id="IPR001254">
    <property type="entry name" value="Trypsin_dom"/>
</dbReference>
<evidence type="ECO:0000313" key="7">
    <source>
        <dbReference type="Proteomes" id="UP000299102"/>
    </source>
</evidence>
<dbReference type="STRING" id="151549.A0A4C1ZV54"/>